<sequence>MKFTESSTTSFRKPTYYQSTQNDIQVTKKEQLHYSTTITAVPAVPEYVTGASNVPLLSMVNERLSNISANYLSTTTATVETHQTKQFSDAKMNMHATREQYKPLYAQSTVKSSNPPVNNNFEYPIFYRAKNIHYAPVQQNIPTTSQEILKNTNNYPSTFTSSFYYPTIVSKDINKKREIIF</sequence>
<evidence type="ECO:0000313" key="1">
    <source>
        <dbReference type="EMBL" id="GIZ03916.1"/>
    </source>
</evidence>
<protein>
    <submittedName>
        <fullName evidence="1">Uncharacterized protein</fullName>
    </submittedName>
</protein>
<reference evidence="1 2" key="1">
    <citation type="submission" date="2021-06" db="EMBL/GenBank/DDBJ databases">
        <title>Caerostris extrusa draft genome.</title>
        <authorList>
            <person name="Kono N."/>
            <person name="Arakawa K."/>
        </authorList>
    </citation>
    <scope>NUCLEOTIDE SEQUENCE [LARGE SCALE GENOMIC DNA]</scope>
</reference>
<keyword evidence="2" id="KW-1185">Reference proteome</keyword>
<organism evidence="1 2">
    <name type="scientific">Caerostris extrusa</name>
    <name type="common">Bark spider</name>
    <name type="synonym">Caerostris bankana</name>
    <dbReference type="NCBI Taxonomy" id="172846"/>
    <lineage>
        <taxon>Eukaryota</taxon>
        <taxon>Metazoa</taxon>
        <taxon>Ecdysozoa</taxon>
        <taxon>Arthropoda</taxon>
        <taxon>Chelicerata</taxon>
        <taxon>Arachnida</taxon>
        <taxon>Araneae</taxon>
        <taxon>Araneomorphae</taxon>
        <taxon>Entelegynae</taxon>
        <taxon>Araneoidea</taxon>
        <taxon>Araneidae</taxon>
        <taxon>Caerostris</taxon>
    </lineage>
</organism>
<proteinExistence type="predicted"/>
<evidence type="ECO:0000313" key="2">
    <source>
        <dbReference type="Proteomes" id="UP001054945"/>
    </source>
</evidence>
<accession>A0AAV4Y8W2</accession>
<comment type="caution">
    <text evidence="1">The sequence shown here is derived from an EMBL/GenBank/DDBJ whole genome shotgun (WGS) entry which is preliminary data.</text>
</comment>
<dbReference type="Proteomes" id="UP001054945">
    <property type="component" value="Unassembled WGS sequence"/>
</dbReference>
<dbReference type="AlphaFoldDB" id="A0AAV4Y8W2"/>
<name>A0AAV4Y8W2_CAEEX</name>
<gene>
    <name evidence="1" type="ORF">CEXT_5931</name>
</gene>
<dbReference type="EMBL" id="BPLR01001668">
    <property type="protein sequence ID" value="GIZ03916.1"/>
    <property type="molecule type" value="Genomic_DNA"/>
</dbReference>